<dbReference type="PANTHER" id="PTHR42646">
    <property type="entry name" value="FLAP ENDONUCLEASE XNI"/>
    <property type="match status" value="1"/>
</dbReference>
<dbReference type="InterPro" id="IPR029060">
    <property type="entry name" value="PIN-like_dom_sf"/>
</dbReference>
<gene>
    <name evidence="4" type="ORF">CASFOL_016345</name>
</gene>
<dbReference type="SUPFAM" id="SSF88723">
    <property type="entry name" value="PIN domain-like"/>
    <property type="match status" value="1"/>
</dbReference>
<evidence type="ECO:0000256" key="2">
    <source>
        <dbReference type="ARBA" id="ARBA00022801"/>
    </source>
</evidence>
<dbReference type="Gene3D" id="1.10.150.20">
    <property type="entry name" value="5' to 3' exonuclease, C-terminal subdomain"/>
    <property type="match status" value="1"/>
</dbReference>
<feature type="domain" description="5'-3' exonuclease" evidence="3">
    <location>
        <begin position="93"/>
        <end position="354"/>
    </location>
</feature>
<protein>
    <recommendedName>
        <fullName evidence="3">5'-3' exonuclease domain-containing protein</fullName>
    </recommendedName>
</protein>
<dbReference type="Gene3D" id="3.40.50.1010">
    <property type="entry name" value="5'-nuclease"/>
    <property type="match status" value="1"/>
</dbReference>
<keyword evidence="2" id="KW-0378">Hydrolase</keyword>
<dbReference type="GO" id="GO:0004518">
    <property type="term" value="F:nuclease activity"/>
    <property type="evidence" value="ECO:0007669"/>
    <property type="project" value="UniProtKB-KW"/>
</dbReference>
<dbReference type="Proteomes" id="UP001632038">
    <property type="component" value="Unassembled WGS sequence"/>
</dbReference>
<sequence length="391" mass="44357">MAELLEAAISISLASHMRITNSSHFNFSCHHLNPTKTHNFPFLLSSIPNSRTQKAKSWKLVKPIFSATSCDQSALNDETLSPPTPKNDVLRKNRVFFLDVNSLCYKGSTPSLHSFAHWISLFFSEVSLNDPVIAVLDGDRANEYRRQILPSYKANRRKTFSVERFSRSSFSRSHKLVVDVLRKCNVPVVKIEGHEADDVVATLVHQVLPKGYRAVIASPDKDFKQLISEDVQIVAPIPELNRWSFYTLKHYTAQYNCDPQSDLSLRCILGDEIDGVPGIQHLVPSFGRKTALKLVKKHGCLENLLSAASVRSVGREYAQEALTKYADFLRRNYEVLSLKSDVDIQFEEQWLCRRDERNDLVILSSFKEFLSKTQDLKLQNQSNSNGLKAVT</sequence>
<dbReference type="GO" id="GO:0016788">
    <property type="term" value="F:hydrolase activity, acting on ester bonds"/>
    <property type="evidence" value="ECO:0007669"/>
    <property type="project" value="UniProtKB-ARBA"/>
</dbReference>
<organism evidence="4 5">
    <name type="scientific">Castilleja foliolosa</name>
    <dbReference type="NCBI Taxonomy" id="1961234"/>
    <lineage>
        <taxon>Eukaryota</taxon>
        <taxon>Viridiplantae</taxon>
        <taxon>Streptophyta</taxon>
        <taxon>Embryophyta</taxon>
        <taxon>Tracheophyta</taxon>
        <taxon>Spermatophyta</taxon>
        <taxon>Magnoliopsida</taxon>
        <taxon>eudicotyledons</taxon>
        <taxon>Gunneridae</taxon>
        <taxon>Pentapetalae</taxon>
        <taxon>asterids</taxon>
        <taxon>lamiids</taxon>
        <taxon>Lamiales</taxon>
        <taxon>Orobanchaceae</taxon>
        <taxon>Pedicularideae</taxon>
        <taxon>Castillejinae</taxon>
        <taxon>Castilleja</taxon>
    </lineage>
</organism>
<evidence type="ECO:0000313" key="4">
    <source>
        <dbReference type="EMBL" id="KAL3641377.1"/>
    </source>
</evidence>
<dbReference type="Pfam" id="PF02739">
    <property type="entry name" value="5_3_exonuc_N"/>
    <property type="match status" value="1"/>
</dbReference>
<name>A0ABD3DI81_9LAMI</name>
<dbReference type="SUPFAM" id="SSF47807">
    <property type="entry name" value="5' to 3' exonuclease, C-terminal subdomain"/>
    <property type="match status" value="1"/>
</dbReference>
<dbReference type="InterPro" id="IPR020045">
    <property type="entry name" value="DNA_polI_H3TH"/>
</dbReference>
<keyword evidence="5" id="KW-1185">Reference proteome</keyword>
<evidence type="ECO:0000259" key="3">
    <source>
        <dbReference type="SMART" id="SM00475"/>
    </source>
</evidence>
<dbReference type="InterPro" id="IPR002421">
    <property type="entry name" value="5-3_exonuclease"/>
</dbReference>
<dbReference type="EMBL" id="JAVIJP010000017">
    <property type="protein sequence ID" value="KAL3641377.1"/>
    <property type="molecule type" value="Genomic_DNA"/>
</dbReference>
<evidence type="ECO:0000313" key="5">
    <source>
        <dbReference type="Proteomes" id="UP001632038"/>
    </source>
</evidence>
<dbReference type="SMART" id="SM00475">
    <property type="entry name" value="53EXOc"/>
    <property type="match status" value="1"/>
</dbReference>
<dbReference type="FunFam" id="1.10.150.20:FF:000042">
    <property type="entry name" value="5'-3' exonuclease family protein"/>
    <property type="match status" value="1"/>
</dbReference>
<comment type="caution">
    <text evidence="4">The sequence shown here is derived from an EMBL/GenBank/DDBJ whole genome shotgun (WGS) entry which is preliminary data.</text>
</comment>
<proteinExistence type="predicted"/>
<dbReference type="PANTHER" id="PTHR42646:SF4">
    <property type="entry name" value="5'-3' EXONUCLEASE FAMILY PROTEIN"/>
    <property type="match status" value="1"/>
</dbReference>
<dbReference type="Pfam" id="PF01367">
    <property type="entry name" value="5_3_exonuc"/>
    <property type="match status" value="1"/>
</dbReference>
<evidence type="ECO:0000256" key="1">
    <source>
        <dbReference type="ARBA" id="ARBA00022722"/>
    </source>
</evidence>
<accession>A0ABD3DI81</accession>
<dbReference type="InterPro" id="IPR038969">
    <property type="entry name" value="FEN"/>
</dbReference>
<dbReference type="InterPro" id="IPR036279">
    <property type="entry name" value="5-3_exonuclease_C_sf"/>
</dbReference>
<keyword evidence="1" id="KW-0540">Nuclease</keyword>
<dbReference type="CDD" id="cd09859">
    <property type="entry name" value="PIN_53EXO"/>
    <property type="match status" value="1"/>
</dbReference>
<dbReference type="InterPro" id="IPR020046">
    <property type="entry name" value="5-3_exonucl_a-hlix_arch_N"/>
</dbReference>
<reference evidence="5" key="1">
    <citation type="journal article" date="2024" name="IScience">
        <title>Strigolactones Initiate the Formation of Haustorium-like Structures in Castilleja.</title>
        <authorList>
            <person name="Buerger M."/>
            <person name="Peterson D."/>
            <person name="Chory J."/>
        </authorList>
    </citation>
    <scope>NUCLEOTIDE SEQUENCE [LARGE SCALE GENOMIC DNA]</scope>
</reference>
<dbReference type="FunFam" id="3.40.50.1010:FF:000027">
    <property type="entry name" value="5'-3' exonuclease family protein"/>
    <property type="match status" value="1"/>
</dbReference>
<dbReference type="AlphaFoldDB" id="A0ABD3DI81"/>